<evidence type="ECO:0000259" key="8">
    <source>
        <dbReference type="PROSITE" id="PS50110"/>
    </source>
</evidence>
<dbReference type="PANTHER" id="PTHR48111">
    <property type="entry name" value="REGULATOR OF RPOS"/>
    <property type="match status" value="1"/>
</dbReference>
<dbReference type="Gene3D" id="1.10.10.10">
    <property type="entry name" value="Winged helix-like DNA-binding domain superfamily/Winged helix DNA-binding domain"/>
    <property type="match status" value="1"/>
</dbReference>
<dbReference type="EMBL" id="JBHRXX010000001">
    <property type="protein sequence ID" value="MFC3682559.1"/>
    <property type="molecule type" value="Genomic_DNA"/>
</dbReference>
<keyword evidence="4 7" id="KW-0238">DNA-binding</keyword>
<organism evidence="10 11">
    <name type="scientific">Hydrogenophaga luteola</name>
    <dbReference type="NCBI Taxonomy" id="1591122"/>
    <lineage>
        <taxon>Bacteria</taxon>
        <taxon>Pseudomonadati</taxon>
        <taxon>Pseudomonadota</taxon>
        <taxon>Betaproteobacteria</taxon>
        <taxon>Burkholderiales</taxon>
        <taxon>Comamonadaceae</taxon>
        <taxon>Hydrogenophaga</taxon>
    </lineage>
</organism>
<dbReference type="SUPFAM" id="SSF46894">
    <property type="entry name" value="C-terminal effector domain of the bipartite response regulators"/>
    <property type="match status" value="1"/>
</dbReference>
<dbReference type="CDD" id="cd00383">
    <property type="entry name" value="trans_reg_C"/>
    <property type="match status" value="1"/>
</dbReference>
<dbReference type="InterPro" id="IPR011006">
    <property type="entry name" value="CheY-like_superfamily"/>
</dbReference>
<name>A0ABV7VYD2_9BURK</name>
<sequence>MSDPAASPLPIRCLLVDDDPSIRELLTGFLQPFGMRLDAVADGAAMRQRLPSHDVDVLLLDLMLPGESGLDLCQWVKRVQPSLPVIMLTAQGDTLSRVLGLELGADDYLPKPFEPRELVARIRAVRRGAWATPQAQAQASVAVRIGGWRFDRVQRRLYDPEGVMHTLSAAEYRLLVAFVDHPDQALSRDRLLELTRAPGVEANERSIDLAVSRLRHKLGDPDAQHGLIRTLRGTGYLFAPRRAAP</sequence>
<evidence type="ECO:0000256" key="1">
    <source>
        <dbReference type="ARBA" id="ARBA00022553"/>
    </source>
</evidence>
<evidence type="ECO:0000259" key="9">
    <source>
        <dbReference type="PROSITE" id="PS51755"/>
    </source>
</evidence>
<evidence type="ECO:0000256" key="3">
    <source>
        <dbReference type="ARBA" id="ARBA00023015"/>
    </source>
</evidence>
<protein>
    <submittedName>
        <fullName evidence="10">Response regulator</fullName>
    </submittedName>
</protein>
<evidence type="ECO:0000256" key="2">
    <source>
        <dbReference type="ARBA" id="ARBA00023012"/>
    </source>
</evidence>
<dbReference type="PROSITE" id="PS50110">
    <property type="entry name" value="RESPONSE_REGULATORY"/>
    <property type="match status" value="1"/>
</dbReference>
<evidence type="ECO:0000256" key="7">
    <source>
        <dbReference type="PROSITE-ProRule" id="PRU01091"/>
    </source>
</evidence>
<dbReference type="Pfam" id="PF00072">
    <property type="entry name" value="Response_reg"/>
    <property type="match status" value="1"/>
</dbReference>
<feature type="domain" description="OmpR/PhoB-type" evidence="9">
    <location>
        <begin position="140"/>
        <end position="240"/>
    </location>
</feature>
<evidence type="ECO:0000256" key="4">
    <source>
        <dbReference type="ARBA" id="ARBA00023125"/>
    </source>
</evidence>
<accession>A0ABV7VYD2</accession>
<evidence type="ECO:0000256" key="6">
    <source>
        <dbReference type="PROSITE-ProRule" id="PRU00169"/>
    </source>
</evidence>
<dbReference type="SMART" id="SM00448">
    <property type="entry name" value="REC"/>
    <property type="match status" value="1"/>
</dbReference>
<dbReference type="InterPro" id="IPR039420">
    <property type="entry name" value="WalR-like"/>
</dbReference>
<dbReference type="InterPro" id="IPR001789">
    <property type="entry name" value="Sig_transdc_resp-reg_receiver"/>
</dbReference>
<reference evidence="11" key="1">
    <citation type="journal article" date="2019" name="Int. J. Syst. Evol. Microbiol.">
        <title>The Global Catalogue of Microorganisms (GCM) 10K type strain sequencing project: providing services to taxonomists for standard genome sequencing and annotation.</title>
        <authorList>
            <consortium name="The Broad Institute Genomics Platform"/>
            <consortium name="The Broad Institute Genome Sequencing Center for Infectious Disease"/>
            <person name="Wu L."/>
            <person name="Ma J."/>
        </authorList>
    </citation>
    <scope>NUCLEOTIDE SEQUENCE [LARGE SCALE GENOMIC DNA]</scope>
    <source>
        <strain evidence="11">KCTC 42501</strain>
    </source>
</reference>
<dbReference type="InterPro" id="IPR016032">
    <property type="entry name" value="Sig_transdc_resp-reg_C-effctor"/>
</dbReference>
<dbReference type="Gene3D" id="6.10.250.690">
    <property type="match status" value="1"/>
</dbReference>
<evidence type="ECO:0000313" key="11">
    <source>
        <dbReference type="Proteomes" id="UP001595729"/>
    </source>
</evidence>
<feature type="domain" description="Response regulatory" evidence="8">
    <location>
        <begin position="12"/>
        <end position="126"/>
    </location>
</feature>
<dbReference type="InterPro" id="IPR001867">
    <property type="entry name" value="OmpR/PhoB-type_DNA-bd"/>
</dbReference>
<dbReference type="PROSITE" id="PS51755">
    <property type="entry name" value="OMPR_PHOB"/>
    <property type="match status" value="1"/>
</dbReference>
<dbReference type="Pfam" id="PF00486">
    <property type="entry name" value="Trans_reg_C"/>
    <property type="match status" value="1"/>
</dbReference>
<dbReference type="InterPro" id="IPR036388">
    <property type="entry name" value="WH-like_DNA-bd_sf"/>
</dbReference>
<evidence type="ECO:0000256" key="5">
    <source>
        <dbReference type="ARBA" id="ARBA00023163"/>
    </source>
</evidence>
<dbReference type="Proteomes" id="UP001595729">
    <property type="component" value="Unassembled WGS sequence"/>
</dbReference>
<dbReference type="SMART" id="SM00862">
    <property type="entry name" value="Trans_reg_C"/>
    <property type="match status" value="1"/>
</dbReference>
<gene>
    <name evidence="10" type="ORF">ACFOPI_03075</name>
</gene>
<dbReference type="RefSeq" id="WP_382170611.1">
    <property type="nucleotide sequence ID" value="NZ_JBHRXX010000001.1"/>
</dbReference>
<proteinExistence type="predicted"/>
<comment type="caution">
    <text evidence="10">The sequence shown here is derived from an EMBL/GenBank/DDBJ whole genome shotgun (WGS) entry which is preliminary data.</text>
</comment>
<evidence type="ECO:0000313" key="10">
    <source>
        <dbReference type="EMBL" id="MFC3682559.1"/>
    </source>
</evidence>
<feature type="modified residue" description="4-aspartylphosphate" evidence="6">
    <location>
        <position position="61"/>
    </location>
</feature>
<dbReference type="PANTHER" id="PTHR48111:SF4">
    <property type="entry name" value="DNA-BINDING DUAL TRANSCRIPTIONAL REGULATOR OMPR"/>
    <property type="match status" value="1"/>
</dbReference>
<dbReference type="Gene3D" id="3.40.50.2300">
    <property type="match status" value="1"/>
</dbReference>
<keyword evidence="2" id="KW-0902">Two-component regulatory system</keyword>
<keyword evidence="11" id="KW-1185">Reference proteome</keyword>
<keyword evidence="5" id="KW-0804">Transcription</keyword>
<keyword evidence="1 6" id="KW-0597">Phosphoprotein</keyword>
<feature type="DNA-binding region" description="OmpR/PhoB-type" evidence="7">
    <location>
        <begin position="140"/>
        <end position="240"/>
    </location>
</feature>
<keyword evidence="3" id="KW-0805">Transcription regulation</keyword>
<dbReference type="SUPFAM" id="SSF52172">
    <property type="entry name" value="CheY-like"/>
    <property type="match status" value="1"/>
</dbReference>